<evidence type="ECO:0000313" key="1">
    <source>
        <dbReference type="EMBL" id="NNV54730.1"/>
    </source>
</evidence>
<dbReference type="NCBIfam" id="TIGR01484">
    <property type="entry name" value="HAD-SF-IIB"/>
    <property type="match status" value="1"/>
</dbReference>
<dbReference type="Gene3D" id="3.40.50.1000">
    <property type="entry name" value="HAD superfamily/HAD-like"/>
    <property type="match status" value="1"/>
</dbReference>
<dbReference type="SFLD" id="SFLDS00003">
    <property type="entry name" value="Haloacid_Dehalogenase"/>
    <property type="match status" value="1"/>
</dbReference>
<dbReference type="SFLD" id="SFLDG01140">
    <property type="entry name" value="C2.B:_Phosphomannomutase_and_P"/>
    <property type="match status" value="1"/>
</dbReference>
<dbReference type="GO" id="GO:0005829">
    <property type="term" value="C:cytosol"/>
    <property type="evidence" value="ECO:0007669"/>
    <property type="project" value="TreeGrafter"/>
</dbReference>
<dbReference type="SUPFAM" id="SSF56784">
    <property type="entry name" value="HAD-like"/>
    <property type="match status" value="1"/>
</dbReference>
<dbReference type="RefSeq" id="WP_171606657.1">
    <property type="nucleotide sequence ID" value="NZ_WHPF01000003.1"/>
</dbReference>
<dbReference type="PROSITE" id="PS01228">
    <property type="entry name" value="COF_1"/>
    <property type="match status" value="1"/>
</dbReference>
<dbReference type="AlphaFoldDB" id="A0A8J8FBK8"/>
<dbReference type="InterPro" id="IPR023214">
    <property type="entry name" value="HAD_sf"/>
</dbReference>
<gene>
    <name evidence="1" type="ORF">GD597_04590</name>
</gene>
<dbReference type="Pfam" id="PF08282">
    <property type="entry name" value="Hydrolase_3"/>
    <property type="match status" value="1"/>
</dbReference>
<keyword evidence="1" id="KW-0378">Hydrolase</keyword>
<comment type="caution">
    <text evidence="1">The sequence shown here is derived from an EMBL/GenBank/DDBJ whole genome shotgun (WGS) entry which is preliminary data.</text>
</comment>
<organism evidence="1 2">
    <name type="scientific">Limnovirga soli</name>
    <dbReference type="NCBI Taxonomy" id="2656915"/>
    <lineage>
        <taxon>Bacteria</taxon>
        <taxon>Pseudomonadati</taxon>
        <taxon>Bacteroidota</taxon>
        <taxon>Chitinophagia</taxon>
        <taxon>Chitinophagales</taxon>
        <taxon>Chitinophagaceae</taxon>
        <taxon>Limnovirga</taxon>
    </lineage>
</organism>
<sequence>MIKLIVSDLDGTLLNSNGILDDAFFELHKKLTDKKIVFCVASGRQYYNLLHIFKSIAQDVFFVAENGTFVCYNNEVLYQKTLARNAVDEILGIAKSIEGIYPVLCGTKSAYMEESSAGIISETAKYYAKLTMVKDFVSVTDDVLKVSILDLHGAEQNSLKFFQSLHHPTKVTLGGKVWIDISNEHANKGVAVSFLQSHLGIEANHTLVFGDYLNDLEMLSTAQYSYAMKNAHPEVINKASFITEYTNDEAGVIKKVEELLLQL</sequence>
<dbReference type="NCBIfam" id="TIGR00099">
    <property type="entry name" value="Cof-subfamily"/>
    <property type="match status" value="1"/>
</dbReference>
<reference evidence="1" key="1">
    <citation type="submission" date="2019-10" db="EMBL/GenBank/DDBJ databases">
        <title>Draft genome sequence of Panacibacter sp. KCS-6.</title>
        <authorList>
            <person name="Yim K.J."/>
        </authorList>
    </citation>
    <scope>NUCLEOTIDE SEQUENCE</scope>
    <source>
        <strain evidence="1">KCS-6</strain>
    </source>
</reference>
<name>A0A8J8FBK8_9BACT</name>
<dbReference type="GO" id="GO:0016791">
    <property type="term" value="F:phosphatase activity"/>
    <property type="evidence" value="ECO:0007669"/>
    <property type="project" value="TreeGrafter"/>
</dbReference>
<dbReference type="Gene3D" id="3.30.1240.10">
    <property type="match status" value="1"/>
</dbReference>
<dbReference type="PANTHER" id="PTHR10000:SF8">
    <property type="entry name" value="HAD SUPERFAMILY HYDROLASE-LIKE, TYPE 3"/>
    <property type="match status" value="1"/>
</dbReference>
<evidence type="ECO:0000313" key="2">
    <source>
        <dbReference type="Proteomes" id="UP000598971"/>
    </source>
</evidence>
<dbReference type="EMBL" id="WHPF01000003">
    <property type="protein sequence ID" value="NNV54730.1"/>
    <property type="molecule type" value="Genomic_DNA"/>
</dbReference>
<dbReference type="InterPro" id="IPR036412">
    <property type="entry name" value="HAD-like_sf"/>
</dbReference>
<dbReference type="InterPro" id="IPR006379">
    <property type="entry name" value="HAD-SF_hydro_IIB"/>
</dbReference>
<dbReference type="PANTHER" id="PTHR10000">
    <property type="entry name" value="PHOSPHOSERINE PHOSPHATASE"/>
    <property type="match status" value="1"/>
</dbReference>
<keyword evidence="2" id="KW-1185">Reference proteome</keyword>
<accession>A0A8J8FBK8</accession>
<dbReference type="Proteomes" id="UP000598971">
    <property type="component" value="Unassembled WGS sequence"/>
</dbReference>
<dbReference type="InterPro" id="IPR000150">
    <property type="entry name" value="Cof"/>
</dbReference>
<protein>
    <submittedName>
        <fullName evidence="1">Cof-type HAD-IIB family hydrolase</fullName>
    </submittedName>
</protein>
<proteinExistence type="predicted"/>
<dbReference type="GO" id="GO:0000287">
    <property type="term" value="F:magnesium ion binding"/>
    <property type="evidence" value="ECO:0007669"/>
    <property type="project" value="TreeGrafter"/>
</dbReference>